<dbReference type="GO" id="GO:0006307">
    <property type="term" value="P:DNA alkylation repair"/>
    <property type="evidence" value="ECO:0007669"/>
    <property type="project" value="UniProtKB-UniRule"/>
</dbReference>
<dbReference type="Gene3D" id="1.10.10.10">
    <property type="entry name" value="Winged helix-like DNA-binding domain superfamily/Winged helix DNA-binding domain"/>
    <property type="match status" value="1"/>
</dbReference>
<evidence type="ECO:0000256" key="1">
    <source>
        <dbReference type="ARBA" id="ARBA00001286"/>
    </source>
</evidence>
<evidence type="ECO:0000256" key="9">
    <source>
        <dbReference type="HAMAP-Rule" id="MF_00772"/>
    </source>
</evidence>
<dbReference type="NCBIfam" id="TIGR00589">
    <property type="entry name" value="ogt"/>
    <property type="match status" value="1"/>
</dbReference>
<dbReference type="PROSITE" id="PS00374">
    <property type="entry name" value="MGMT"/>
    <property type="match status" value="1"/>
</dbReference>
<dbReference type="GO" id="GO:0005737">
    <property type="term" value="C:cytoplasm"/>
    <property type="evidence" value="ECO:0007669"/>
    <property type="project" value="UniProtKB-SubCell"/>
</dbReference>
<dbReference type="GO" id="GO:0032259">
    <property type="term" value="P:methylation"/>
    <property type="evidence" value="ECO:0007669"/>
    <property type="project" value="UniProtKB-KW"/>
</dbReference>
<dbReference type="SUPFAM" id="SSF53155">
    <property type="entry name" value="Methylated DNA-protein cysteine methyltransferase domain"/>
    <property type="match status" value="1"/>
</dbReference>
<evidence type="ECO:0000313" key="12">
    <source>
        <dbReference type="EMBL" id="HIZ09768.1"/>
    </source>
</evidence>
<evidence type="ECO:0000313" key="13">
    <source>
        <dbReference type="Proteomes" id="UP000824025"/>
    </source>
</evidence>
<comment type="catalytic activity">
    <reaction evidence="1 9">
        <text>a 4-O-methyl-thymidine in DNA + L-cysteinyl-[protein] = a thymidine in DNA + S-methyl-L-cysteinyl-[protein]</text>
        <dbReference type="Rhea" id="RHEA:53428"/>
        <dbReference type="Rhea" id="RHEA-COMP:10131"/>
        <dbReference type="Rhea" id="RHEA-COMP:10132"/>
        <dbReference type="Rhea" id="RHEA-COMP:13555"/>
        <dbReference type="Rhea" id="RHEA-COMP:13556"/>
        <dbReference type="ChEBI" id="CHEBI:29950"/>
        <dbReference type="ChEBI" id="CHEBI:82612"/>
        <dbReference type="ChEBI" id="CHEBI:137386"/>
        <dbReference type="ChEBI" id="CHEBI:137387"/>
        <dbReference type="EC" id="2.1.1.63"/>
    </reaction>
</comment>
<evidence type="ECO:0000256" key="6">
    <source>
        <dbReference type="ARBA" id="ARBA00022763"/>
    </source>
</evidence>
<comment type="catalytic activity">
    <reaction evidence="8 9">
        <text>a 6-O-methyl-2'-deoxyguanosine in DNA + L-cysteinyl-[protein] = S-methyl-L-cysteinyl-[protein] + a 2'-deoxyguanosine in DNA</text>
        <dbReference type="Rhea" id="RHEA:24000"/>
        <dbReference type="Rhea" id="RHEA-COMP:10131"/>
        <dbReference type="Rhea" id="RHEA-COMP:10132"/>
        <dbReference type="Rhea" id="RHEA-COMP:11367"/>
        <dbReference type="Rhea" id="RHEA-COMP:11368"/>
        <dbReference type="ChEBI" id="CHEBI:29950"/>
        <dbReference type="ChEBI" id="CHEBI:82612"/>
        <dbReference type="ChEBI" id="CHEBI:85445"/>
        <dbReference type="ChEBI" id="CHEBI:85448"/>
        <dbReference type="EC" id="2.1.1.63"/>
    </reaction>
</comment>
<keyword evidence="6 9" id="KW-0227">DNA damage</keyword>
<keyword evidence="4 9" id="KW-0489">Methyltransferase</keyword>
<reference evidence="12" key="2">
    <citation type="submission" date="2021-04" db="EMBL/GenBank/DDBJ databases">
        <authorList>
            <person name="Gilroy R."/>
        </authorList>
    </citation>
    <scope>NUCLEOTIDE SEQUENCE</scope>
    <source>
        <strain evidence="12">CHK192-19661</strain>
    </source>
</reference>
<dbReference type="InterPro" id="IPR001497">
    <property type="entry name" value="MethylDNA_cys_MeTrfase_AS"/>
</dbReference>
<accession>A0A9D2D716</accession>
<dbReference type="EC" id="2.1.1.63" evidence="9"/>
<sequence>MISVCRYDSPLGEITLAGEGEALTGLWFDGQKYFPQGLPRGGGTLPVLAEAERWLDIYFSGRDSGAAPPVAFGNASPFRRRVWELLRGIPYGQLTTYGKLAALLERETGRAVSARAVGGAVGHNPVSLIIPCHRVVGADGGITGYAGGVGRKIALLELEGSLPRGKG</sequence>
<keyword evidence="3 9" id="KW-0963">Cytoplasm</keyword>
<dbReference type="InterPro" id="IPR036388">
    <property type="entry name" value="WH-like_DNA-bd_sf"/>
</dbReference>
<comment type="miscellaneous">
    <text evidence="9">This enzyme catalyzes only one turnover and therefore is not strictly catalytic. According to one definition, an enzyme is a biocatalyst that acts repeatedly and over many reaction cycles.</text>
</comment>
<comment type="subcellular location">
    <subcellularLocation>
        <location evidence="9">Cytoplasm</location>
    </subcellularLocation>
</comment>
<reference evidence="12" key="1">
    <citation type="journal article" date="2021" name="PeerJ">
        <title>Extensive microbial diversity within the chicken gut microbiome revealed by metagenomics and culture.</title>
        <authorList>
            <person name="Gilroy R."/>
            <person name="Ravi A."/>
            <person name="Getino M."/>
            <person name="Pursley I."/>
            <person name="Horton D.L."/>
            <person name="Alikhan N.F."/>
            <person name="Baker D."/>
            <person name="Gharbi K."/>
            <person name="Hall N."/>
            <person name="Watson M."/>
            <person name="Adriaenssens E.M."/>
            <person name="Foster-Nyarko E."/>
            <person name="Jarju S."/>
            <person name="Secka A."/>
            <person name="Antonio M."/>
            <person name="Oren A."/>
            <person name="Chaudhuri R.R."/>
            <person name="La Ragione R."/>
            <person name="Hildebrand F."/>
            <person name="Pallen M.J."/>
        </authorList>
    </citation>
    <scope>NUCLEOTIDE SEQUENCE</scope>
    <source>
        <strain evidence="12">CHK192-19661</strain>
    </source>
</reference>
<dbReference type="Pfam" id="PF01035">
    <property type="entry name" value="DNA_binding_1"/>
    <property type="match status" value="1"/>
</dbReference>
<dbReference type="InterPro" id="IPR036631">
    <property type="entry name" value="MGMT_N_sf"/>
</dbReference>
<dbReference type="GO" id="GO:0003908">
    <property type="term" value="F:methylated-DNA-[protein]-cysteine S-methyltransferase activity"/>
    <property type="evidence" value="ECO:0007669"/>
    <property type="project" value="UniProtKB-UniRule"/>
</dbReference>
<keyword evidence="7 9" id="KW-0234">DNA repair</keyword>
<dbReference type="CDD" id="cd06445">
    <property type="entry name" value="ATase"/>
    <property type="match status" value="1"/>
</dbReference>
<dbReference type="InterPro" id="IPR008332">
    <property type="entry name" value="MethylG_MeTrfase_N"/>
</dbReference>
<dbReference type="InterPro" id="IPR014048">
    <property type="entry name" value="MethylDNA_cys_MeTrfase_DNA-bd"/>
</dbReference>
<dbReference type="InterPro" id="IPR036217">
    <property type="entry name" value="MethylDNA_cys_MeTrfase_DNAb"/>
</dbReference>
<dbReference type="SUPFAM" id="SSF46767">
    <property type="entry name" value="Methylated DNA-protein cysteine methyltransferase, C-terminal domain"/>
    <property type="match status" value="1"/>
</dbReference>
<evidence type="ECO:0000256" key="5">
    <source>
        <dbReference type="ARBA" id="ARBA00022679"/>
    </source>
</evidence>
<proteinExistence type="inferred from homology"/>
<dbReference type="InterPro" id="IPR023546">
    <property type="entry name" value="MGMT"/>
</dbReference>
<dbReference type="EMBL" id="DXCF01000025">
    <property type="protein sequence ID" value="HIZ09768.1"/>
    <property type="molecule type" value="Genomic_DNA"/>
</dbReference>
<evidence type="ECO:0000259" key="10">
    <source>
        <dbReference type="Pfam" id="PF01035"/>
    </source>
</evidence>
<evidence type="ECO:0000256" key="8">
    <source>
        <dbReference type="ARBA" id="ARBA00049348"/>
    </source>
</evidence>
<protein>
    <recommendedName>
        <fullName evidence="9">Methylated-DNA--protein-cysteine methyltransferase</fullName>
        <ecNumber evidence="9">2.1.1.63</ecNumber>
    </recommendedName>
    <alternativeName>
        <fullName evidence="9">6-O-methylguanine-DNA methyltransferase</fullName>
        <shortName evidence="9">MGMT</shortName>
    </alternativeName>
    <alternativeName>
        <fullName evidence="9">O-6-methylguanine-DNA-alkyltransferase</fullName>
    </alternativeName>
</protein>
<dbReference type="PANTHER" id="PTHR10815:SF5">
    <property type="entry name" value="METHYLATED-DNA--PROTEIN-CYSTEINE METHYLTRANSFERASE"/>
    <property type="match status" value="1"/>
</dbReference>
<dbReference type="FunFam" id="1.10.10.10:FF:000214">
    <property type="entry name" value="Methylated-DNA--protein-cysteine methyltransferase"/>
    <property type="match status" value="1"/>
</dbReference>
<feature type="domain" description="Methylguanine DNA methyltransferase ribonuclease-like" evidence="11">
    <location>
        <begin position="7"/>
        <end position="64"/>
    </location>
</feature>
<dbReference type="Proteomes" id="UP000824025">
    <property type="component" value="Unassembled WGS sequence"/>
</dbReference>
<comment type="caution">
    <text evidence="12">The sequence shown here is derived from an EMBL/GenBank/DDBJ whole genome shotgun (WGS) entry which is preliminary data.</text>
</comment>
<dbReference type="Gene3D" id="3.30.160.70">
    <property type="entry name" value="Methylated DNA-protein cysteine methyltransferase domain"/>
    <property type="match status" value="1"/>
</dbReference>
<feature type="active site" description="Nucleophile; methyl group acceptor" evidence="9">
    <location>
        <position position="132"/>
    </location>
</feature>
<evidence type="ECO:0000256" key="3">
    <source>
        <dbReference type="ARBA" id="ARBA00022490"/>
    </source>
</evidence>
<keyword evidence="5 9" id="KW-0808">Transferase</keyword>
<feature type="domain" description="Methylated-DNA-[protein]-cysteine S-methyltransferase DNA binding" evidence="10">
    <location>
        <begin position="77"/>
        <end position="160"/>
    </location>
</feature>
<dbReference type="PANTHER" id="PTHR10815">
    <property type="entry name" value="METHYLATED-DNA--PROTEIN-CYSTEINE METHYLTRANSFERASE"/>
    <property type="match status" value="1"/>
</dbReference>
<organism evidence="12 13">
    <name type="scientific">Candidatus Borkfalkia avicola</name>
    <dbReference type="NCBI Taxonomy" id="2838503"/>
    <lineage>
        <taxon>Bacteria</taxon>
        <taxon>Bacillati</taxon>
        <taxon>Bacillota</taxon>
        <taxon>Clostridia</taxon>
        <taxon>Christensenellales</taxon>
        <taxon>Christensenellaceae</taxon>
        <taxon>Candidatus Borkfalkia</taxon>
    </lineage>
</organism>
<gene>
    <name evidence="12" type="ORF">H9726_04680</name>
</gene>
<dbReference type="AlphaFoldDB" id="A0A9D2D716"/>
<evidence type="ECO:0000256" key="2">
    <source>
        <dbReference type="ARBA" id="ARBA00008711"/>
    </source>
</evidence>
<name>A0A9D2D716_9FIRM</name>
<comment type="function">
    <text evidence="9">Involved in the cellular defense against the biological effects of O6-methylguanine (O6-MeG) and O4-methylthymine (O4-MeT) in DNA. Repairs the methylated nucleobase in DNA by stoichiometrically transferring the methyl group to a cysteine residue in the enzyme. This is a suicide reaction: the enzyme is irreversibly inactivated.</text>
</comment>
<dbReference type="HAMAP" id="MF_00772">
    <property type="entry name" value="OGT"/>
    <property type="match status" value="1"/>
</dbReference>
<dbReference type="Pfam" id="PF02870">
    <property type="entry name" value="Methyltransf_1N"/>
    <property type="match status" value="1"/>
</dbReference>
<evidence type="ECO:0000259" key="11">
    <source>
        <dbReference type="Pfam" id="PF02870"/>
    </source>
</evidence>
<evidence type="ECO:0000256" key="7">
    <source>
        <dbReference type="ARBA" id="ARBA00023204"/>
    </source>
</evidence>
<evidence type="ECO:0000256" key="4">
    <source>
        <dbReference type="ARBA" id="ARBA00022603"/>
    </source>
</evidence>
<comment type="similarity">
    <text evidence="2 9">Belongs to the MGMT family.</text>
</comment>